<feature type="compositionally biased region" description="Basic residues" evidence="5">
    <location>
        <begin position="428"/>
        <end position="445"/>
    </location>
</feature>
<feature type="compositionally biased region" description="Polar residues" evidence="5">
    <location>
        <begin position="327"/>
        <end position="338"/>
    </location>
</feature>
<feature type="region of interest" description="Disordered" evidence="5">
    <location>
        <begin position="689"/>
        <end position="708"/>
    </location>
</feature>
<dbReference type="Pfam" id="PF02765">
    <property type="entry name" value="POT1"/>
    <property type="match status" value="1"/>
</dbReference>
<reference evidence="7" key="1">
    <citation type="submission" date="2023-03" db="EMBL/GenBank/DDBJ databases">
        <title>Massive genome expansion in bonnet fungi (Mycena s.s.) driven by repeated elements and novel gene families across ecological guilds.</title>
        <authorList>
            <consortium name="Lawrence Berkeley National Laboratory"/>
            <person name="Harder C.B."/>
            <person name="Miyauchi S."/>
            <person name="Viragh M."/>
            <person name="Kuo A."/>
            <person name="Thoen E."/>
            <person name="Andreopoulos B."/>
            <person name="Lu D."/>
            <person name="Skrede I."/>
            <person name="Drula E."/>
            <person name="Henrissat B."/>
            <person name="Morin E."/>
            <person name="Kohler A."/>
            <person name="Barry K."/>
            <person name="LaButti K."/>
            <person name="Morin E."/>
            <person name="Salamov A."/>
            <person name="Lipzen A."/>
            <person name="Mereny Z."/>
            <person name="Hegedus B."/>
            <person name="Baldrian P."/>
            <person name="Stursova M."/>
            <person name="Weitz H."/>
            <person name="Taylor A."/>
            <person name="Grigoriev I.V."/>
            <person name="Nagy L.G."/>
            <person name="Martin F."/>
            <person name="Kauserud H."/>
        </authorList>
    </citation>
    <scope>NUCLEOTIDE SEQUENCE</scope>
    <source>
        <strain evidence="7">CBHHK173m</strain>
    </source>
</reference>
<dbReference type="Gene3D" id="2.40.50.140">
    <property type="entry name" value="Nucleic acid-binding proteins"/>
    <property type="match status" value="3"/>
</dbReference>
<dbReference type="SMART" id="SM00976">
    <property type="entry name" value="Telo_bind"/>
    <property type="match status" value="1"/>
</dbReference>
<sequence>MPKRTGDELNRESKRPKREEPSSKLFKDLTQKRYAIDLLTTSSTSSESGYISGQISMKWPPLLKYRVMIESPPRETGVERFEIEFSSRCAEALRSAGVEFKRKHVMYLSLKGAVLVEKKGGASMPILLKYAEDVAFEILPNGLDDGFKIDTFSRQEPKEPSEDAPESQIDWFLTPRPQETSRAEVAINGGDLMGIDEESTLSTSPTDKPTSVLRSTIAKCPSHIPKPLLNIGNSLATIHPRQPPSAPNHISSSCIARPTGPALVNAFHPPGPSKSRENPSAGNDSSLGLPETLRPESRMSFTEHKSAVGGAHPPRHSSSDRYKTHRASNISLEHSPSSKIPDGKSAATEVVLPPHRSPFKLPPIYRLPNICDDHASTSKLADGEQGETMEYLTRVPPVGSVFSRRSHSPKVLNQCTVAAESDPERILNKKQRKNLTRREKRKAKRLPPPDGVPSVHAAVVTLDPAEPIPPMHTQRSHLIDHTIAVTAIPQHPQQSSALRSGPASVIQPQHAPTYRLPQGFTSLSNVTRNNTLHSVIGVVTSITSPSHVRGRDWSSSLRIVDQSNCIEAFPTPKEGFRVNCFTKKYPKWLPAATHGDIVILHNIKTQEYNGEVTAVGYHDRMQWAVYNPVTGTIGHGDSAGAPECTGLDDGFGLQFSPFYQQATPAVVAHCVTLDDWWRSVKQNRENDMGTVHNISGATSRRTSSGRQHKLISDISSEDTGTYFDFTVELIHRDLPTSEGKPGSLYVTDYTPLSGGHVYQQDWCPSKLADHILVINLWEQARNYAENMVSGVIYSLRSVRVVTSQVGYREAKMWEAKVSRPDDADPHLEALLERRKEFGSLEEVLDSNITLIQDGKDKEHITCIVELLFKQDAEPVIYVSDYSCHPKLPAITEPWAKGLDGRVLEVLLDDEQAAILPRLVVGQHYQILHLRFQQSVTKQQFRGRIGGASRLIRPIGLQSSSKAAEWREKLIERKNSLKRPTETPAETPAEAPTEREPQISPTTGVSQSSDTPLVNNGHVGISIKEAISSESSKFTIRAKVIDFFPFRLVDAFVRTCSECKTILSEKRKCSGCNDVDGQHIRIDCVLRVLISDGNDELKVSVSGKAPLLAGLTPVILHDDPQTLSLLSERLKPLLNNLVEVHDAILEEQVIEPTGHMGTFVVERWENQEQTVYGLVDCQI</sequence>
<dbReference type="SUPFAM" id="SSF50249">
    <property type="entry name" value="Nucleic acid-binding proteins"/>
    <property type="match status" value="1"/>
</dbReference>
<evidence type="ECO:0000256" key="2">
    <source>
        <dbReference type="ARBA" id="ARBA00022454"/>
    </source>
</evidence>
<feature type="compositionally biased region" description="Basic and acidic residues" evidence="5">
    <location>
        <begin position="293"/>
        <end position="306"/>
    </location>
</feature>
<dbReference type="Proteomes" id="UP001222325">
    <property type="component" value="Unassembled WGS sequence"/>
</dbReference>
<feature type="compositionally biased region" description="Polar residues" evidence="5">
    <location>
        <begin position="998"/>
        <end position="1012"/>
    </location>
</feature>
<feature type="region of interest" description="Disordered" evidence="5">
    <location>
        <begin position="1"/>
        <end position="24"/>
    </location>
</feature>
<dbReference type="InterPro" id="IPR028389">
    <property type="entry name" value="POT1"/>
</dbReference>
<evidence type="ECO:0000256" key="4">
    <source>
        <dbReference type="ARBA" id="ARBA00023125"/>
    </source>
</evidence>
<keyword evidence="8" id="KW-1185">Reference proteome</keyword>
<evidence type="ECO:0000256" key="1">
    <source>
        <dbReference type="ARBA" id="ARBA00004574"/>
    </source>
</evidence>
<comment type="subcellular location">
    <subcellularLocation>
        <location evidence="1">Chromosome</location>
        <location evidence="1">Telomere</location>
    </subcellularLocation>
</comment>
<accession>A0AAD6U294</accession>
<dbReference type="GO" id="GO:0098505">
    <property type="term" value="F:G-rich strand telomeric DNA binding"/>
    <property type="evidence" value="ECO:0007669"/>
    <property type="project" value="TreeGrafter"/>
</dbReference>
<feature type="compositionally biased region" description="Low complexity" evidence="5">
    <location>
        <begin position="981"/>
        <end position="990"/>
    </location>
</feature>
<dbReference type="PANTHER" id="PTHR14513">
    <property type="entry name" value="PROTECTION OF TELOMERES 1"/>
    <property type="match status" value="1"/>
</dbReference>
<evidence type="ECO:0000256" key="5">
    <source>
        <dbReference type="SAM" id="MobiDB-lite"/>
    </source>
</evidence>
<keyword evidence="4" id="KW-0238">DNA-binding</keyword>
<feature type="compositionally biased region" description="Low complexity" evidence="5">
    <location>
        <begin position="695"/>
        <end position="705"/>
    </location>
</feature>
<evidence type="ECO:0000256" key="3">
    <source>
        <dbReference type="ARBA" id="ARBA00022895"/>
    </source>
</evidence>
<feature type="region of interest" description="Disordered" evidence="5">
    <location>
        <begin position="235"/>
        <end position="345"/>
    </location>
</feature>
<dbReference type="EMBL" id="JARJCN010000033">
    <property type="protein sequence ID" value="KAJ7085732.1"/>
    <property type="molecule type" value="Genomic_DNA"/>
</dbReference>
<dbReference type="InterPro" id="IPR012340">
    <property type="entry name" value="NA-bd_OB-fold"/>
</dbReference>
<dbReference type="GO" id="GO:0032210">
    <property type="term" value="P:regulation of telomere maintenance via telomerase"/>
    <property type="evidence" value="ECO:0007669"/>
    <property type="project" value="TreeGrafter"/>
</dbReference>
<protein>
    <recommendedName>
        <fullName evidence="6">Telomeric single stranded DNA binding POT1/Cdc13 domain-containing protein</fullName>
    </recommendedName>
</protein>
<feature type="domain" description="Telomeric single stranded DNA binding POT1/Cdc13" evidence="6">
    <location>
        <begin position="520"/>
        <end position="663"/>
    </location>
</feature>
<feature type="region of interest" description="Disordered" evidence="5">
    <location>
        <begin position="422"/>
        <end position="455"/>
    </location>
</feature>
<evidence type="ECO:0000259" key="6">
    <source>
        <dbReference type="SMART" id="SM00976"/>
    </source>
</evidence>
<keyword evidence="2" id="KW-0158">Chromosome</keyword>
<evidence type="ECO:0000313" key="8">
    <source>
        <dbReference type="Proteomes" id="UP001222325"/>
    </source>
</evidence>
<dbReference type="InterPro" id="IPR011564">
    <property type="entry name" value="Telomer_end-bd_POT1/Cdc13"/>
</dbReference>
<evidence type="ECO:0000313" key="7">
    <source>
        <dbReference type="EMBL" id="KAJ7085732.1"/>
    </source>
</evidence>
<comment type="caution">
    <text evidence="7">The sequence shown here is derived from an EMBL/GenBank/DDBJ whole genome shotgun (WGS) entry which is preliminary data.</text>
</comment>
<gene>
    <name evidence="7" type="ORF">B0H15DRAFT_846156</name>
</gene>
<name>A0AAD6U294_9AGAR</name>
<dbReference type="PANTHER" id="PTHR14513:SF0">
    <property type="entry name" value="PROTECTION OF TELOMERES PROTEIN 1"/>
    <property type="match status" value="1"/>
</dbReference>
<feature type="region of interest" description="Disordered" evidence="5">
    <location>
        <begin position="972"/>
        <end position="1012"/>
    </location>
</feature>
<keyword evidence="3" id="KW-0779">Telomere</keyword>
<proteinExistence type="predicted"/>
<organism evidence="7 8">
    <name type="scientific">Mycena belliarum</name>
    <dbReference type="NCBI Taxonomy" id="1033014"/>
    <lineage>
        <taxon>Eukaryota</taxon>
        <taxon>Fungi</taxon>
        <taxon>Dikarya</taxon>
        <taxon>Basidiomycota</taxon>
        <taxon>Agaricomycotina</taxon>
        <taxon>Agaricomycetes</taxon>
        <taxon>Agaricomycetidae</taxon>
        <taxon>Agaricales</taxon>
        <taxon>Marasmiineae</taxon>
        <taxon>Mycenaceae</taxon>
        <taxon>Mycena</taxon>
    </lineage>
</organism>
<dbReference type="AlphaFoldDB" id="A0AAD6U294"/>
<dbReference type="GO" id="GO:0016233">
    <property type="term" value="P:telomere capping"/>
    <property type="evidence" value="ECO:0007669"/>
    <property type="project" value="TreeGrafter"/>
</dbReference>
<dbReference type="GO" id="GO:0010521">
    <property type="term" value="F:telomerase inhibitor activity"/>
    <property type="evidence" value="ECO:0007669"/>
    <property type="project" value="TreeGrafter"/>
</dbReference>
<dbReference type="GO" id="GO:0000783">
    <property type="term" value="C:nuclear telomere cap complex"/>
    <property type="evidence" value="ECO:0007669"/>
    <property type="project" value="TreeGrafter"/>
</dbReference>